<feature type="chain" id="PRO_5039254422" description="Immunodominant staphylococcal antigen B" evidence="6">
    <location>
        <begin position="22"/>
        <end position="175"/>
    </location>
</feature>
<dbReference type="RefSeq" id="WP_031788067.1">
    <property type="nucleotide sequence ID" value="NZ_AP018562.1"/>
</dbReference>
<evidence type="ECO:0000313" key="7">
    <source>
        <dbReference type="EMBL" id="CRI18333.1"/>
    </source>
</evidence>
<name>A0A7U7JRM5_9STAP</name>
<dbReference type="Proteomes" id="UP000236509">
    <property type="component" value="Unassembled WGS sequence"/>
</dbReference>
<comment type="caution">
    <text evidence="7">The sequence shown here is derived from an EMBL/GenBank/DDBJ whole genome shotgun (WGS) entry which is preliminary data.</text>
</comment>
<keyword evidence="8" id="KW-1185">Reference proteome</keyword>
<evidence type="ECO:0000256" key="6">
    <source>
        <dbReference type="SAM" id="SignalP"/>
    </source>
</evidence>
<proteinExistence type="inferred from homology"/>
<evidence type="ECO:0000256" key="2">
    <source>
        <dbReference type="ARBA" id="ARBA00022525"/>
    </source>
</evidence>
<keyword evidence="3 6" id="KW-0732">Signal</keyword>
<comment type="similarity">
    <text evidence="4">Belongs to the IsaB family.</text>
</comment>
<sequence>MNKTTKICLATTLAFSTLIGATVVGNETVVNHEAQAATTPYYTYNGYIGHNANFIMDKHFINAIKHDNVKFNGIKLAKTNATKKVEKYDQTFKEVSANGNEAGQLQFIVKNDVSLKDIQKAYGKSLQKENNNKQDSNSGIFYYQPNKKSLGIWFVVDHNRVVEVTVGHTPYKTSK</sequence>
<dbReference type="EMBL" id="CVOU01000007">
    <property type="protein sequence ID" value="CRI18333.1"/>
    <property type="molecule type" value="Genomic_DNA"/>
</dbReference>
<protein>
    <recommendedName>
        <fullName evidence="5">Immunodominant staphylococcal antigen B</fullName>
    </recommendedName>
</protein>
<dbReference type="AlphaFoldDB" id="A0A7U7JRM5"/>
<accession>A0A7U7JRM5</accession>
<dbReference type="NCBIfam" id="NF047686">
    <property type="entry name" value="IsaB_fam"/>
    <property type="match status" value="1"/>
</dbReference>
<comment type="subcellular location">
    <subcellularLocation>
        <location evidence="1">Secreted</location>
    </subcellularLocation>
</comment>
<dbReference type="InterPro" id="IPR058086">
    <property type="entry name" value="IsaB"/>
</dbReference>
<organism evidence="7 8">
    <name type="scientific">Staphylococcus argenteus</name>
    <dbReference type="NCBI Taxonomy" id="985002"/>
    <lineage>
        <taxon>Bacteria</taxon>
        <taxon>Bacillati</taxon>
        <taxon>Bacillota</taxon>
        <taxon>Bacilli</taxon>
        <taxon>Bacillales</taxon>
        <taxon>Staphylococcaceae</taxon>
        <taxon>Staphylococcus</taxon>
    </lineage>
</organism>
<reference evidence="7 8" key="1">
    <citation type="submission" date="2015-04" db="EMBL/GenBank/DDBJ databases">
        <authorList>
            <person name="Cao L."/>
            <person name="Gao C.H."/>
        </authorList>
    </citation>
    <scope>NUCLEOTIDE SEQUENCE [LARGE SCALE GENOMIC DNA]</scope>
    <source>
        <strain evidence="7 8">SH3</strain>
    </source>
</reference>
<evidence type="ECO:0000256" key="3">
    <source>
        <dbReference type="ARBA" id="ARBA00022729"/>
    </source>
</evidence>
<keyword evidence="2" id="KW-0964">Secreted</keyword>
<evidence type="ECO:0000256" key="5">
    <source>
        <dbReference type="ARBA" id="ARBA00093792"/>
    </source>
</evidence>
<feature type="signal peptide" evidence="6">
    <location>
        <begin position="1"/>
        <end position="21"/>
    </location>
</feature>
<gene>
    <name evidence="7" type="primary">isaB</name>
    <name evidence="7" type="ORF">BN1326_150155</name>
</gene>
<evidence type="ECO:0000256" key="4">
    <source>
        <dbReference type="ARBA" id="ARBA00093777"/>
    </source>
</evidence>
<evidence type="ECO:0000313" key="8">
    <source>
        <dbReference type="Proteomes" id="UP000236509"/>
    </source>
</evidence>
<evidence type="ECO:0000256" key="1">
    <source>
        <dbReference type="ARBA" id="ARBA00004613"/>
    </source>
</evidence>